<evidence type="ECO:0000313" key="2">
    <source>
        <dbReference type="EMBL" id="KAJ7346714.1"/>
    </source>
</evidence>
<feature type="compositionally biased region" description="Low complexity" evidence="1">
    <location>
        <begin position="50"/>
        <end position="63"/>
    </location>
</feature>
<feature type="compositionally biased region" description="Low complexity" evidence="1">
    <location>
        <begin position="393"/>
        <end position="407"/>
    </location>
</feature>
<feature type="region of interest" description="Disordered" evidence="1">
    <location>
        <begin position="938"/>
        <end position="965"/>
    </location>
</feature>
<feature type="compositionally biased region" description="Basic and acidic residues" evidence="1">
    <location>
        <begin position="430"/>
        <end position="440"/>
    </location>
</feature>
<gene>
    <name evidence="2" type="ORF">DFH08DRAFT_199495</name>
</gene>
<organism evidence="2 3">
    <name type="scientific">Mycena albidolilacea</name>
    <dbReference type="NCBI Taxonomy" id="1033008"/>
    <lineage>
        <taxon>Eukaryota</taxon>
        <taxon>Fungi</taxon>
        <taxon>Dikarya</taxon>
        <taxon>Basidiomycota</taxon>
        <taxon>Agaricomycotina</taxon>
        <taxon>Agaricomycetes</taxon>
        <taxon>Agaricomycetidae</taxon>
        <taxon>Agaricales</taxon>
        <taxon>Marasmiineae</taxon>
        <taxon>Mycenaceae</taxon>
        <taxon>Mycena</taxon>
    </lineage>
</organism>
<accession>A0AAD6ZZR5</accession>
<proteinExistence type="predicted"/>
<name>A0AAD6ZZR5_9AGAR</name>
<comment type="caution">
    <text evidence="2">The sequence shown here is derived from an EMBL/GenBank/DDBJ whole genome shotgun (WGS) entry which is preliminary data.</text>
</comment>
<feature type="compositionally biased region" description="Basic and acidic residues" evidence="1">
    <location>
        <begin position="360"/>
        <end position="370"/>
    </location>
</feature>
<protein>
    <submittedName>
        <fullName evidence="2">Uncharacterized protein</fullName>
    </submittedName>
</protein>
<feature type="region of interest" description="Disordered" evidence="1">
    <location>
        <begin position="330"/>
        <end position="503"/>
    </location>
</feature>
<feature type="region of interest" description="Disordered" evidence="1">
    <location>
        <begin position="148"/>
        <end position="230"/>
    </location>
</feature>
<dbReference type="Proteomes" id="UP001218218">
    <property type="component" value="Unassembled WGS sequence"/>
</dbReference>
<feature type="compositionally biased region" description="Polar residues" evidence="1">
    <location>
        <begin position="107"/>
        <end position="122"/>
    </location>
</feature>
<feature type="compositionally biased region" description="Polar residues" evidence="1">
    <location>
        <begin position="950"/>
        <end position="965"/>
    </location>
</feature>
<feature type="region of interest" description="Disordered" evidence="1">
    <location>
        <begin position="101"/>
        <end position="135"/>
    </location>
</feature>
<reference evidence="2" key="1">
    <citation type="submission" date="2023-03" db="EMBL/GenBank/DDBJ databases">
        <title>Massive genome expansion in bonnet fungi (Mycena s.s.) driven by repeated elements and novel gene families across ecological guilds.</title>
        <authorList>
            <consortium name="Lawrence Berkeley National Laboratory"/>
            <person name="Harder C.B."/>
            <person name="Miyauchi S."/>
            <person name="Viragh M."/>
            <person name="Kuo A."/>
            <person name="Thoen E."/>
            <person name="Andreopoulos B."/>
            <person name="Lu D."/>
            <person name="Skrede I."/>
            <person name="Drula E."/>
            <person name="Henrissat B."/>
            <person name="Morin E."/>
            <person name="Kohler A."/>
            <person name="Barry K."/>
            <person name="LaButti K."/>
            <person name="Morin E."/>
            <person name="Salamov A."/>
            <person name="Lipzen A."/>
            <person name="Mereny Z."/>
            <person name="Hegedus B."/>
            <person name="Baldrian P."/>
            <person name="Stursova M."/>
            <person name="Weitz H."/>
            <person name="Taylor A."/>
            <person name="Grigoriev I.V."/>
            <person name="Nagy L.G."/>
            <person name="Martin F."/>
            <person name="Kauserud H."/>
        </authorList>
    </citation>
    <scope>NUCLEOTIDE SEQUENCE</scope>
    <source>
        <strain evidence="2">CBHHK002</strain>
    </source>
</reference>
<keyword evidence="3" id="KW-1185">Reference proteome</keyword>
<feature type="region of interest" description="Disordered" evidence="1">
    <location>
        <begin position="276"/>
        <end position="302"/>
    </location>
</feature>
<dbReference type="EMBL" id="JARIHO010000020">
    <property type="protein sequence ID" value="KAJ7346714.1"/>
    <property type="molecule type" value="Genomic_DNA"/>
</dbReference>
<evidence type="ECO:0000313" key="3">
    <source>
        <dbReference type="Proteomes" id="UP001218218"/>
    </source>
</evidence>
<sequence>MPPKKSSVVSASITDFFPRTRPISHPSSSQTTTTSAKKKTPVPPRPDQEVISVSSASHITVSSGTKSIITVSDTSTRAKADASFDPMESISSRGAVRYFVAPPKSSPAKQSTKHSASVASKSSFKRKAKLDSDSEIEPVDAVVHISRSPTRMRTVGAPVPAAVKPAPSSDKENLTQQPPVPPLRKKPRISSPEPYLEPPFAPSEPEELITVPSSQSDEQEELVLRGPARDPVSVMKEVDRWRNEAPISWPTSEPEENMDVDVAPEDDIVVDEPPALVFTPESSPEPQEQPLLTPQQPRMQRSLPATPVALTEASKTAKIIAEIKAKAYAAALSSPEDSPVGEFRELEDSSDEEELFVRFTLKDTLPKDDTFMSPLSPLPTTRYSLRDRDASGAASTSRKSPSPSRLPRAPPPRTRPPKKAGSAGPLGALLREKKRADKGGKGVAALRQAEDAMRAGSPLSDVSDNEEPENWTNEAAAIKGRGHAWDSTSSLGPGTSDSEDVSLNDEDRCRLLGEKEGKAVVRILNSDREKRAAAKGKQKVLGVSLWENDAVPMDTDLIIPSMPDHSRGQPVLALLGSSIDNGDLSQAALLLSSGIFANLNLLEHKESISYLCDLALSPHPTTLTIPAFHALSHIWQRSSDTAPAMPFHVLHSTLTRLGAKESVMDALEWTAIPGLHRELVQPTEREDLLYRLVRLVTISTQSIHPVLSEAPDFVMALLLVGMDPSSSPDLQREIMLAVDLICQSLAPYSHVSAEIETTICNKLINFVSDLQPINKTYLIARLAAGSGRTSRIARWVAHAVVTKHTAISVAQYSDLPPLIPLIKLALSREAHQSHGIFELHDSTDYDDLSFYVQVLSVAISNIPGYVQEEASQPAVTPTASPGKLAPESPDTKLTLVRHAVENLHSRIVDTRAAHLDRSRAKAALKQLSMRIHYQQEAALRSRRAKKSSRPIQQYFQRPSCASSSR</sequence>
<feature type="region of interest" description="Disordered" evidence="1">
    <location>
        <begin position="1"/>
        <end position="88"/>
    </location>
</feature>
<feature type="compositionally biased region" description="Low complexity" evidence="1">
    <location>
        <begin position="23"/>
        <end position="35"/>
    </location>
</feature>
<dbReference type="AlphaFoldDB" id="A0AAD6ZZR5"/>
<feature type="compositionally biased region" description="Low complexity" evidence="1">
    <location>
        <begin position="157"/>
        <end position="167"/>
    </location>
</feature>
<evidence type="ECO:0000256" key="1">
    <source>
        <dbReference type="SAM" id="MobiDB-lite"/>
    </source>
</evidence>
<feature type="compositionally biased region" description="Polar residues" evidence="1">
    <location>
        <begin position="486"/>
        <end position="496"/>
    </location>
</feature>
<feature type="compositionally biased region" description="Low complexity" evidence="1">
    <location>
        <begin position="280"/>
        <end position="297"/>
    </location>
</feature>
<feature type="compositionally biased region" description="Polar residues" evidence="1">
    <location>
        <begin position="64"/>
        <end position="75"/>
    </location>
</feature>